<evidence type="ECO:0000259" key="1">
    <source>
        <dbReference type="Pfam" id="PF13649"/>
    </source>
</evidence>
<dbReference type="SUPFAM" id="SSF53335">
    <property type="entry name" value="S-adenosyl-L-methionine-dependent methyltransferases"/>
    <property type="match status" value="1"/>
</dbReference>
<feature type="domain" description="Methyltransferase" evidence="1">
    <location>
        <begin position="53"/>
        <end position="148"/>
    </location>
</feature>
<dbReference type="Gene3D" id="3.40.50.150">
    <property type="entry name" value="Vaccinia Virus protein VP39"/>
    <property type="match status" value="1"/>
</dbReference>
<accession>A0A9P5DX84</accession>
<dbReference type="Pfam" id="PF13649">
    <property type="entry name" value="Methyltransf_25"/>
    <property type="match status" value="1"/>
</dbReference>
<name>A0A9P5DX84_9HYPO</name>
<dbReference type="Proteomes" id="UP000730481">
    <property type="component" value="Unassembled WGS sequence"/>
</dbReference>
<keyword evidence="3" id="KW-1185">Reference proteome</keyword>
<gene>
    <name evidence="2" type="ORF">FBEOM_8028</name>
</gene>
<reference evidence="2" key="2">
    <citation type="submission" date="2020-02" db="EMBL/GenBank/DDBJ databases">
        <title>Identification and distribution of gene clusters putatively required for synthesis of sphingolipid metabolism inhibitors in phylogenetically diverse species of the filamentous fungus Fusarium.</title>
        <authorList>
            <person name="Kim H.-S."/>
            <person name="Busman M."/>
            <person name="Brown D.W."/>
            <person name="Divon H."/>
            <person name="Uhlig S."/>
            <person name="Proctor R.H."/>
        </authorList>
    </citation>
    <scope>NUCLEOTIDE SEQUENCE</scope>
    <source>
        <strain evidence="2">NRRL 25174</strain>
    </source>
</reference>
<protein>
    <submittedName>
        <fullName evidence="2">Methyltransferase domain protein</fullName>
    </submittedName>
</protein>
<sequence>MTAPQIYTLNNGKKGVEESRLDYQHNTWRMITKALIPENIKVYLNSRGRPPAVADVGTGTGVWLRDFASEVHQDARLDGFDIDDSKFLAAKDLPSNVKLSLGNVFEPIPEHLVGQYDLVHVRLLMVALKAGDWEPVARNLQSLLRPGGYILWDETGFTKFNATPITEAYQKWISTDVRYGLSVGRDVTSPMPLEGHFRTAGYVECSHIDFSSFSEGPEVQKRAGDTLVSYTRQALNGIAARGEFEWIRSHDDVESHCDKLQAEIDQGISVMGYEVRWTIGRKLE</sequence>
<organism evidence="2 3">
    <name type="scientific">Fusarium beomiforme</name>
    <dbReference type="NCBI Taxonomy" id="44412"/>
    <lineage>
        <taxon>Eukaryota</taxon>
        <taxon>Fungi</taxon>
        <taxon>Dikarya</taxon>
        <taxon>Ascomycota</taxon>
        <taxon>Pezizomycotina</taxon>
        <taxon>Sordariomycetes</taxon>
        <taxon>Hypocreomycetidae</taxon>
        <taxon>Hypocreales</taxon>
        <taxon>Nectriaceae</taxon>
        <taxon>Fusarium</taxon>
        <taxon>Fusarium burgessii species complex</taxon>
    </lineage>
</organism>
<evidence type="ECO:0000313" key="2">
    <source>
        <dbReference type="EMBL" id="KAF4338129.1"/>
    </source>
</evidence>
<reference evidence="2" key="1">
    <citation type="journal article" date="2017" name="Mycologia">
        <title>Fusarium algeriense, sp. nov., a novel toxigenic crown rot pathogen of durum wheat from Algeria is nested in the Fusarium burgessii species complex.</title>
        <authorList>
            <person name="Laraba I."/>
            <person name="Keddad A."/>
            <person name="Boureghda H."/>
            <person name="Abdallah N."/>
            <person name="Vaughan M.M."/>
            <person name="Proctor R.H."/>
            <person name="Busman M."/>
            <person name="O'Donnell K."/>
        </authorList>
    </citation>
    <scope>NUCLEOTIDE SEQUENCE</scope>
    <source>
        <strain evidence="2">NRRL 25174</strain>
    </source>
</reference>
<keyword evidence="2" id="KW-0808">Transferase</keyword>
<dbReference type="InterPro" id="IPR041698">
    <property type="entry name" value="Methyltransf_25"/>
</dbReference>
<keyword evidence="2" id="KW-0489">Methyltransferase</keyword>
<dbReference type="AlphaFoldDB" id="A0A9P5DX84"/>
<dbReference type="GO" id="GO:0008168">
    <property type="term" value="F:methyltransferase activity"/>
    <property type="evidence" value="ECO:0007669"/>
    <property type="project" value="UniProtKB-KW"/>
</dbReference>
<dbReference type="CDD" id="cd02440">
    <property type="entry name" value="AdoMet_MTases"/>
    <property type="match status" value="1"/>
</dbReference>
<dbReference type="InterPro" id="IPR029063">
    <property type="entry name" value="SAM-dependent_MTases_sf"/>
</dbReference>
<dbReference type="OrthoDB" id="417697at2759"/>
<dbReference type="EMBL" id="PVQB02000367">
    <property type="protein sequence ID" value="KAF4338129.1"/>
    <property type="molecule type" value="Genomic_DNA"/>
</dbReference>
<proteinExistence type="predicted"/>
<evidence type="ECO:0000313" key="3">
    <source>
        <dbReference type="Proteomes" id="UP000730481"/>
    </source>
</evidence>
<comment type="caution">
    <text evidence="2">The sequence shown here is derived from an EMBL/GenBank/DDBJ whole genome shotgun (WGS) entry which is preliminary data.</text>
</comment>
<dbReference type="GO" id="GO:0032259">
    <property type="term" value="P:methylation"/>
    <property type="evidence" value="ECO:0007669"/>
    <property type="project" value="UniProtKB-KW"/>
</dbReference>